<dbReference type="Gene3D" id="3.80.10.10">
    <property type="entry name" value="Ribonuclease Inhibitor"/>
    <property type="match status" value="1"/>
</dbReference>
<dbReference type="InterPro" id="IPR032675">
    <property type="entry name" value="LRR_dom_sf"/>
</dbReference>
<reference evidence="1 2" key="1">
    <citation type="submission" date="2015-04" db="EMBL/GenBank/DDBJ databases">
        <title>Complete genome sequence of Schizopora paradoxa KUC8140, a cosmopolitan wood degrader in East Asia.</title>
        <authorList>
            <consortium name="DOE Joint Genome Institute"/>
            <person name="Min B."/>
            <person name="Park H."/>
            <person name="Jang Y."/>
            <person name="Kim J.-J."/>
            <person name="Kim K.H."/>
            <person name="Pangilinan J."/>
            <person name="Lipzen A."/>
            <person name="Riley R."/>
            <person name="Grigoriev I.V."/>
            <person name="Spatafora J.W."/>
            <person name="Choi I.-G."/>
        </authorList>
    </citation>
    <scope>NUCLEOTIDE SEQUENCE [LARGE SCALE GENOMIC DNA]</scope>
    <source>
        <strain evidence="1 2">KUC8140</strain>
    </source>
</reference>
<dbReference type="InParanoid" id="A0A0H2S9B6"/>
<dbReference type="AlphaFoldDB" id="A0A0H2S9B6"/>
<evidence type="ECO:0000313" key="1">
    <source>
        <dbReference type="EMBL" id="KLO18323.1"/>
    </source>
</evidence>
<protein>
    <recommendedName>
        <fullName evidence="3">F-box domain-containing protein</fullName>
    </recommendedName>
</protein>
<proteinExistence type="predicted"/>
<dbReference type="EMBL" id="KQ085896">
    <property type="protein sequence ID" value="KLO18323.1"/>
    <property type="molecule type" value="Genomic_DNA"/>
</dbReference>
<dbReference type="OrthoDB" id="3258324at2759"/>
<evidence type="ECO:0008006" key="3">
    <source>
        <dbReference type="Google" id="ProtNLM"/>
    </source>
</evidence>
<name>A0A0H2S9B6_9AGAM</name>
<dbReference type="Proteomes" id="UP000053477">
    <property type="component" value="Unassembled WGS sequence"/>
</dbReference>
<organism evidence="1 2">
    <name type="scientific">Schizopora paradoxa</name>
    <dbReference type="NCBI Taxonomy" id="27342"/>
    <lineage>
        <taxon>Eukaryota</taxon>
        <taxon>Fungi</taxon>
        <taxon>Dikarya</taxon>
        <taxon>Basidiomycota</taxon>
        <taxon>Agaricomycotina</taxon>
        <taxon>Agaricomycetes</taxon>
        <taxon>Hymenochaetales</taxon>
        <taxon>Schizoporaceae</taxon>
        <taxon>Schizopora</taxon>
    </lineage>
</organism>
<gene>
    <name evidence="1" type="ORF">SCHPADRAFT_919141</name>
</gene>
<accession>A0A0H2S9B6</accession>
<sequence length="501" mass="57669">MHSHVVLARDPSVSLPKHKFSRKISTFVSRRTRSLRNFIRLRPQNPSGKGPNFSLDASRLPREIWRLILREATALDAQYFEASRQLSFLASECSGGCLLEEYRRNIDVKRTLSLVNREWHEMVREFLYEFIWISHGTQAKALAHTLLMEIVHASPLSSAWFLRRLHIETSSYDRCNPIDVKVILEHAAQLVVFTDRHSVKQNVFSEDPLCSTETFFSLLAQSSKDLRRLTWKNYDELPFHHHMSNLLSPQCAIEYLEITSCSPAFAKLASYPEIPNIELPALRSLKVEVDDFTFSILAAMRMPALQSLFVVSCEFNYSGRGFSSFFRAHGAGLRQLELGHSSSLVESRDLELDLSDPNLLARWCPNLREFICSADTEWHWETPDWIPPHVLLSAHPKIELIGVRGIDKRLSQTGSEGNDAFVLLEQLSSLRRAAFPSLRFIRDLSPESHDMRTSRPSIRVMNFWSRLLKACQEQEVWLEDFHGVNITNRQLKRASLDIGRL</sequence>
<keyword evidence="2" id="KW-1185">Reference proteome</keyword>
<evidence type="ECO:0000313" key="2">
    <source>
        <dbReference type="Proteomes" id="UP000053477"/>
    </source>
</evidence>